<dbReference type="EMBL" id="GL732525">
    <property type="protein sequence ID" value="EFX88609.1"/>
    <property type="molecule type" value="Genomic_DNA"/>
</dbReference>
<name>E9FVT1_DAPPU</name>
<gene>
    <name evidence="1" type="ORF">DAPPUDRAFT_310854</name>
</gene>
<proteinExistence type="predicted"/>
<organism evidence="1 2">
    <name type="scientific">Daphnia pulex</name>
    <name type="common">Water flea</name>
    <dbReference type="NCBI Taxonomy" id="6669"/>
    <lineage>
        <taxon>Eukaryota</taxon>
        <taxon>Metazoa</taxon>
        <taxon>Ecdysozoa</taxon>
        <taxon>Arthropoda</taxon>
        <taxon>Crustacea</taxon>
        <taxon>Branchiopoda</taxon>
        <taxon>Diplostraca</taxon>
        <taxon>Cladocera</taxon>
        <taxon>Anomopoda</taxon>
        <taxon>Daphniidae</taxon>
        <taxon>Daphnia</taxon>
    </lineage>
</organism>
<keyword evidence="2" id="KW-1185">Reference proteome</keyword>
<reference evidence="1 2" key="1">
    <citation type="journal article" date="2011" name="Science">
        <title>The ecoresponsive genome of Daphnia pulex.</title>
        <authorList>
            <person name="Colbourne J.K."/>
            <person name="Pfrender M.E."/>
            <person name="Gilbert D."/>
            <person name="Thomas W.K."/>
            <person name="Tucker A."/>
            <person name="Oakley T.H."/>
            <person name="Tokishita S."/>
            <person name="Aerts A."/>
            <person name="Arnold G.J."/>
            <person name="Basu M.K."/>
            <person name="Bauer D.J."/>
            <person name="Caceres C.E."/>
            <person name="Carmel L."/>
            <person name="Casola C."/>
            <person name="Choi J.H."/>
            <person name="Detter J.C."/>
            <person name="Dong Q."/>
            <person name="Dusheyko S."/>
            <person name="Eads B.D."/>
            <person name="Frohlich T."/>
            <person name="Geiler-Samerotte K.A."/>
            <person name="Gerlach D."/>
            <person name="Hatcher P."/>
            <person name="Jogdeo S."/>
            <person name="Krijgsveld J."/>
            <person name="Kriventseva E.V."/>
            <person name="Kultz D."/>
            <person name="Laforsch C."/>
            <person name="Lindquist E."/>
            <person name="Lopez J."/>
            <person name="Manak J.R."/>
            <person name="Muller J."/>
            <person name="Pangilinan J."/>
            <person name="Patwardhan R.P."/>
            <person name="Pitluck S."/>
            <person name="Pritham E.J."/>
            <person name="Rechtsteiner A."/>
            <person name="Rho M."/>
            <person name="Rogozin I.B."/>
            <person name="Sakarya O."/>
            <person name="Salamov A."/>
            <person name="Schaack S."/>
            <person name="Shapiro H."/>
            <person name="Shiga Y."/>
            <person name="Skalitzky C."/>
            <person name="Smith Z."/>
            <person name="Souvorov A."/>
            <person name="Sung W."/>
            <person name="Tang Z."/>
            <person name="Tsuchiya D."/>
            <person name="Tu H."/>
            <person name="Vos H."/>
            <person name="Wang M."/>
            <person name="Wolf Y.I."/>
            <person name="Yamagata H."/>
            <person name="Yamada T."/>
            <person name="Ye Y."/>
            <person name="Shaw J.R."/>
            <person name="Andrews J."/>
            <person name="Crease T.J."/>
            <person name="Tang H."/>
            <person name="Lucas S.M."/>
            <person name="Robertson H.M."/>
            <person name="Bork P."/>
            <person name="Koonin E.V."/>
            <person name="Zdobnov E.M."/>
            <person name="Grigoriev I.V."/>
            <person name="Lynch M."/>
            <person name="Boore J.L."/>
        </authorList>
    </citation>
    <scope>NUCLEOTIDE SEQUENCE [LARGE SCALE GENOMIC DNA]</scope>
</reference>
<dbReference type="HOGENOM" id="CLU_2160898_0_0_1"/>
<dbReference type="KEGG" id="dpx:DAPPUDRAFT_310854"/>
<accession>E9FVT1</accession>
<evidence type="ECO:0000313" key="2">
    <source>
        <dbReference type="Proteomes" id="UP000000305"/>
    </source>
</evidence>
<dbReference type="AlphaFoldDB" id="E9FVT1"/>
<sequence>MADPRRLEAWNSPTLQDNIGTKDCMQQLNLITPFTGWLQQIHVHIRLQKRSPDKTWLLSRTNSHVKKQNDKVKLNYTIPKNFKFKPLEIKLAVLTENSTTSKKIYPLVTAT</sequence>
<evidence type="ECO:0000313" key="1">
    <source>
        <dbReference type="EMBL" id="EFX88609.1"/>
    </source>
</evidence>
<dbReference type="Proteomes" id="UP000000305">
    <property type="component" value="Unassembled WGS sequence"/>
</dbReference>
<dbReference type="InParanoid" id="E9FVT1"/>
<protein>
    <submittedName>
        <fullName evidence="1">Uncharacterized protein</fullName>
    </submittedName>
</protein>